<dbReference type="PANTHER" id="PTHR43215:SF14">
    <property type="entry name" value="RADIAL SPOKE HEAD 1 HOMOLOG"/>
    <property type="match status" value="1"/>
</dbReference>
<proteinExistence type="predicted"/>
<feature type="compositionally biased region" description="Low complexity" evidence="2">
    <location>
        <begin position="270"/>
        <end position="308"/>
    </location>
</feature>
<feature type="region of interest" description="Disordered" evidence="2">
    <location>
        <begin position="537"/>
        <end position="599"/>
    </location>
</feature>
<keyword evidence="4" id="KW-1185">Reference proteome</keyword>
<dbReference type="eggNOG" id="KOG0231">
    <property type="taxonomic scope" value="Eukaryota"/>
</dbReference>
<dbReference type="InterPro" id="IPR003409">
    <property type="entry name" value="MORN"/>
</dbReference>
<dbReference type="EMBL" id="GL349435">
    <property type="protein sequence ID" value="KNC50625.1"/>
    <property type="molecule type" value="Genomic_DNA"/>
</dbReference>
<dbReference type="Pfam" id="PF02493">
    <property type="entry name" value="MORN"/>
    <property type="match status" value="8"/>
</dbReference>
<evidence type="ECO:0000256" key="1">
    <source>
        <dbReference type="ARBA" id="ARBA00022737"/>
    </source>
</evidence>
<dbReference type="RefSeq" id="XP_013762512.1">
    <property type="nucleotide sequence ID" value="XM_013907058.1"/>
</dbReference>
<dbReference type="OrthoDB" id="270720at2759"/>
<dbReference type="GeneID" id="25560573"/>
<organism evidence="3 4">
    <name type="scientific">Thecamonas trahens ATCC 50062</name>
    <dbReference type="NCBI Taxonomy" id="461836"/>
    <lineage>
        <taxon>Eukaryota</taxon>
        <taxon>Apusozoa</taxon>
        <taxon>Apusomonadida</taxon>
        <taxon>Apusomonadidae</taxon>
        <taxon>Thecamonas</taxon>
    </lineage>
</organism>
<dbReference type="PANTHER" id="PTHR43215">
    <property type="entry name" value="RADIAL SPOKE HEAD 1 HOMOLOG"/>
    <property type="match status" value="1"/>
</dbReference>
<reference evidence="3 4" key="1">
    <citation type="submission" date="2010-05" db="EMBL/GenBank/DDBJ databases">
        <title>The Genome Sequence of Thecamonas trahens ATCC 50062.</title>
        <authorList>
            <consortium name="The Broad Institute Genome Sequencing Platform"/>
            <person name="Russ C."/>
            <person name="Cuomo C."/>
            <person name="Shea T."/>
            <person name="Young S.K."/>
            <person name="Zeng Q."/>
            <person name="Koehrsen M."/>
            <person name="Haas B."/>
            <person name="Borodovsky M."/>
            <person name="Guigo R."/>
            <person name="Alvarado L."/>
            <person name="Berlin A."/>
            <person name="Bochicchio J."/>
            <person name="Borenstein D."/>
            <person name="Chapman S."/>
            <person name="Chen Z."/>
            <person name="Freedman E."/>
            <person name="Gellesch M."/>
            <person name="Goldberg J."/>
            <person name="Griggs A."/>
            <person name="Gujja S."/>
            <person name="Heilman E."/>
            <person name="Heiman D."/>
            <person name="Hepburn T."/>
            <person name="Howarth C."/>
            <person name="Jen D."/>
            <person name="Larson L."/>
            <person name="Mehta T."/>
            <person name="Park D."/>
            <person name="Pearson M."/>
            <person name="Roberts A."/>
            <person name="Saif S."/>
            <person name="Shenoy N."/>
            <person name="Sisk P."/>
            <person name="Stolte C."/>
            <person name="Sykes S."/>
            <person name="Thomson T."/>
            <person name="Walk T."/>
            <person name="White J."/>
            <person name="Yandava C."/>
            <person name="Burger G."/>
            <person name="Gray M.W."/>
            <person name="Holland P.W.H."/>
            <person name="King N."/>
            <person name="Lang F.B.F."/>
            <person name="Roger A.J."/>
            <person name="Ruiz-Trillo I."/>
            <person name="Lander E."/>
            <person name="Nusbaum C."/>
        </authorList>
    </citation>
    <scope>NUCLEOTIDE SEQUENCE [LARGE SCALE GENOMIC DNA]</scope>
    <source>
        <strain evidence="3 4">ATCC 50062</strain>
    </source>
</reference>
<feature type="compositionally biased region" description="Basic and acidic residues" evidence="2">
    <location>
        <begin position="556"/>
        <end position="592"/>
    </location>
</feature>
<evidence type="ECO:0000256" key="2">
    <source>
        <dbReference type="SAM" id="MobiDB-lite"/>
    </source>
</evidence>
<name>A0A0L0DEJ1_THETB</name>
<dbReference type="SUPFAM" id="SSF82185">
    <property type="entry name" value="Histone H3 K4-specific methyltransferase SET7/9 N-terminal domain"/>
    <property type="match status" value="2"/>
</dbReference>
<evidence type="ECO:0000313" key="3">
    <source>
        <dbReference type="EMBL" id="KNC50625.1"/>
    </source>
</evidence>
<evidence type="ECO:0000313" key="4">
    <source>
        <dbReference type="Proteomes" id="UP000054408"/>
    </source>
</evidence>
<feature type="region of interest" description="Disordered" evidence="2">
    <location>
        <begin position="252"/>
        <end position="331"/>
    </location>
</feature>
<accession>A0A0L0DEJ1</accession>
<dbReference type="Gene3D" id="2.20.110.10">
    <property type="entry name" value="Histone H3 K4-specific methyltransferase SET7/9 N-terminal domain"/>
    <property type="match status" value="4"/>
</dbReference>
<dbReference type="SMART" id="SM00698">
    <property type="entry name" value="MORN"/>
    <property type="match status" value="8"/>
</dbReference>
<sequence>MQYVSGLPPGMQEGYFGETAEGIRHGQGTYIYPGGFFAYSGQWRDGVKHGQGTFYMGDGSSYEGAFVDGEIQGHGLRRYADGGTYSGVFRMGERHGQGVELAANGDRYEGMWANNQRHGKGILVLADGTRYEGTFVRHARHGSGSLRAANGDAYTGGWYKNRRHGEGDARYANGDSYSGEWHKGKRHGSGRLYHAASGLVYLGEWVNDAIDTPTVLRLVPPPPDQLPHDSLLAPARSSAELVHADSGVKAGTAAAVGPDKPLLRADPRSRQPAGPRAASRAGTRASGARPNPARRAAARSTRTRAPSNPSLPSVFGADADANKGGDLGGAHGEPSLAQAVFADMPGTAGGGAGVAALVNISENERLAAVAEGKLLQLEVGDVLPRLEVLACLVRERPASVATDGSGGTGESTGADLGASGSAAAAVASPGPGSRPRPGSAAAGRNRSSRPGTRRPNPRRTGPATGGSAKASAAAAEAAAKAEIEVAQPPPPAIEYLPVRVESGRFLRLEIVRRTLLSEQPIPPPLASQVERAEAAAAAAAAAVTPSSSRRRHSKRERGGDKADKTDRSAPDKTERSADKSDAGADVDGDHPRLPGGVADQIVQRPIPLLRASLSRSEYLAAERAKQDDASAALAAAEGSATAATVAPCSSASAAGDESTAVAENDAVKAAAASDAHNGLPRSAIAGLPMVSVPGKTEEGSAVFDSIQLPADLAPGANYRLMVYDETKGTERLAEIDIEVHIYPRGRLRHAPGAAKPAPSRDQKRSRRRRR</sequence>
<dbReference type="STRING" id="461836.A0A0L0DEJ1"/>
<keyword evidence="1" id="KW-0677">Repeat</keyword>
<feature type="compositionally biased region" description="Low complexity" evidence="2">
    <location>
        <begin position="411"/>
        <end position="450"/>
    </location>
</feature>
<gene>
    <name evidence="3" type="ORF">AMSG_00786</name>
</gene>
<protein>
    <submittedName>
        <fullName evidence="3">MORN repeat protein</fullName>
    </submittedName>
</protein>
<feature type="region of interest" description="Disordered" evidence="2">
    <location>
        <begin position="745"/>
        <end position="770"/>
    </location>
</feature>
<feature type="region of interest" description="Disordered" evidence="2">
    <location>
        <begin position="399"/>
        <end position="475"/>
    </location>
</feature>
<dbReference type="Proteomes" id="UP000054408">
    <property type="component" value="Unassembled WGS sequence"/>
</dbReference>
<feature type="compositionally biased region" description="Low complexity" evidence="2">
    <location>
        <begin position="458"/>
        <end position="475"/>
    </location>
</feature>
<dbReference type="AlphaFoldDB" id="A0A0L0DEJ1"/>